<evidence type="ECO:0000313" key="2">
    <source>
        <dbReference type="EMBL" id="KAF2254309.1"/>
    </source>
</evidence>
<dbReference type="GeneID" id="54587872"/>
<dbReference type="EMBL" id="ML987190">
    <property type="protein sequence ID" value="KAF2254309.1"/>
    <property type="molecule type" value="Genomic_DNA"/>
</dbReference>
<feature type="region of interest" description="Disordered" evidence="1">
    <location>
        <begin position="1"/>
        <end position="105"/>
    </location>
</feature>
<dbReference type="Proteomes" id="UP000800094">
    <property type="component" value="Unassembled WGS sequence"/>
</dbReference>
<organism evidence="2 3">
    <name type="scientific">Trematosphaeria pertusa</name>
    <dbReference type="NCBI Taxonomy" id="390896"/>
    <lineage>
        <taxon>Eukaryota</taxon>
        <taxon>Fungi</taxon>
        <taxon>Dikarya</taxon>
        <taxon>Ascomycota</taxon>
        <taxon>Pezizomycotina</taxon>
        <taxon>Dothideomycetes</taxon>
        <taxon>Pleosporomycetidae</taxon>
        <taxon>Pleosporales</taxon>
        <taxon>Massarineae</taxon>
        <taxon>Trematosphaeriaceae</taxon>
        <taxon>Trematosphaeria</taxon>
    </lineage>
</organism>
<evidence type="ECO:0000313" key="3">
    <source>
        <dbReference type="Proteomes" id="UP000800094"/>
    </source>
</evidence>
<evidence type="ECO:0000256" key="1">
    <source>
        <dbReference type="SAM" id="MobiDB-lite"/>
    </source>
</evidence>
<protein>
    <submittedName>
        <fullName evidence="2">Uncharacterized protein</fullName>
    </submittedName>
</protein>
<reference evidence="2" key="1">
    <citation type="journal article" date="2020" name="Stud. Mycol.">
        <title>101 Dothideomycetes genomes: a test case for predicting lifestyles and emergence of pathogens.</title>
        <authorList>
            <person name="Haridas S."/>
            <person name="Albert R."/>
            <person name="Binder M."/>
            <person name="Bloem J."/>
            <person name="Labutti K."/>
            <person name="Salamov A."/>
            <person name="Andreopoulos B."/>
            <person name="Baker S."/>
            <person name="Barry K."/>
            <person name="Bills G."/>
            <person name="Bluhm B."/>
            <person name="Cannon C."/>
            <person name="Castanera R."/>
            <person name="Culley D."/>
            <person name="Daum C."/>
            <person name="Ezra D."/>
            <person name="Gonzalez J."/>
            <person name="Henrissat B."/>
            <person name="Kuo A."/>
            <person name="Liang C."/>
            <person name="Lipzen A."/>
            <person name="Lutzoni F."/>
            <person name="Magnuson J."/>
            <person name="Mondo S."/>
            <person name="Nolan M."/>
            <person name="Ohm R."/>
            <person name="Pangilinan J."/>
            <person name="Park H.-J."/>
            <person name="Ramirez L."/>
            <person name="Alfaro M."/>
            <person name="Sun H."/>
            <person name="Tritt A."/>
            <person name="Yoshinaga Y."/>
            <person name="Zwiers L.-H."/>
            <person name="Turgeon B."/>
            <person name="Goodwin S."/>
            <person name="Spatafora J."/>
            <person name="Crous P."/>
            <person name="Grigoriev I."/>
        </authorList>
    </citation>
    <scope>NUCLEOTIDE SEQUENCE</scope>
    <source>
        <strain evidence="2">CBS 122368</strain>
    </source>
</reference>
<feature type="compositionally biased region" description="Basic and acidic residues" evidence="1">
    <location>
        <begin position="21"/>
        <end position="105"/>
    </location>
</feature>
<accession>A0A6A6IV54</accession>
<dbReference type="RefSeq" id="XP_033689313.1">
    <property type="nucleotide sequence ID" value="XM_033834542.1"/>
</dbReference>
<gene>
    <name evidence="2" type="ORF">BU26DRAFT_582791</name>
</gene>
<proteinExistence type="predicted"/>
<dbReference type="AlphaFoldDB" id="A0A6A6IV54"/>
<name>A0A6A6IV54_9PLEO</name>
<keyword evidence="3" id="KW-1185">Reference proteome</keyword>
<sequence>MRSWDATRKRSKAGPAVGTQESRKRTKPTEGTRKGSQTIHEKANSEENTNEERHKFSKRDSGARSERKTGARPPKEFDVREIRTKPSTKETVQRYGCQEDGKKGM</sequence>